<reference evidence="2" key="1">
    <citation type="journal article" date="2020" name="Stud. Mycol.">
        <title>101 Dothideomycetes genomes: a test case for predicting lifestyles and emergence of pathogens.</title>
        <authorList>
            <person name="Haridas S."/>
            <person name="Albert R."/>
            <person name="Binder M."/>
            <person name="Bloem J."/>
            <person name="Labutti K."/>
            <person name="Salamov A."/>
            <person name="Andreopoulos B."/>
            <person name="Baker S."/>
            <person name="Barry K."/>
            <person name="Bills G."/>
            <person name="Bluhm B."/>
            <person name="Cannon C."/>
            <person name="Castanera R."/>
            <person name="Culley D."/>
            <person name="Daum C."/>
            <person name="Ezra D."/>
            <person name="Gonzalez J."/>
            <person name="Henrissat B."/>
            <person name="Kuo A."/>
            <person name="Liang C."/>
            <person name="Lipzen A."/>
            <person name="Lutzoni F."/>
            <person name="Magnuson J."/>
            <person name="Mondo S."/>
            <person name="Nolan M."/>
            <person name="Ohm R."/>
            <person name="Pangilinan J."/>
            <person name="Park H.-J."/>
            <person name="Ramirez L."/>
            <person name="Alfaro M."/>
            <person name="Sun H."/>
            <person name="Tritt A."/>
            <person name="Yoshinaga Y."/>
            <person name="Zwiers L.-H."/>
            <person name="Turgeon B."/>
            <person name="Goodwin S."/>
            <person name="Spatafora J."/>
            <person name="Crous P."/>
            <person name="Grigoriev I."/>
        </authorList>
    </citation>
    <scope>NUCLEOTIDE SEQUENCE</scope>
    <source>
        <strain evidence="2">CBS 690.94</strain>
    </source>
</reference>
<accession>A0A9P4UIS6</accession>
<organism evidence="2 3">
    <name type="scientific">Karstenula rhodostoma CBS 690.94</name>
    <dbReference type="NCBI Taxonomy" id="1392251"/>
    <lineage>
        <taxon>Eukaryota</taxon>
        <taxon>Fungi</taxon>
        <taxon>Dikarya</taxon>
        <taxon>Ascomycota</taxon>
        <taxon>Pezizomycotina</taxon>
        <taxon>Dothideomycetes</taxon>
        <taxon>Pleosporomycetidae</taxon>
        <taxon>Pleosporales</taxon>
        <taxon>Massarineae</taxon>
        <taxon>Didymosphaeriaceae</taxon>
        <taxon>Karstenula</taxon>
    </lineage>
</organism>
<evidence type="ECO:0000313" key="3">
    <source>
        <dbReference type="Proteomes" id="UP000799764"/>
    </source>
</evidence>
<dbReference type="Proteomes" id="UP000799764">
    <property type="component" value="Unassembled WGS sequence"/>
</dbReference>
<sequence>MAKLRKPNPNQAPPDTQTDMRMEDYTQQPTQHDDSFAPGESSRGRSTSFTEPERRLEPLRSHPPRPLTPFPTARSGEGDSAGSSNDVSKGKSSDKKELKQFPRDFNPAMFAGVCWCCGSTLVRRDLGEECVECWADQIVY</sequence>
<feature type="compositionally biased region" description="Basic and acidic residues" evidence="1">
    <location>
        <begin position="88"/>
        <end position="102"/>
    </location>
</feature>
<feature type="compositionally biased region" description="Basic and acidic residues" evidence="1">
    <location>
        <begin position="51"/>
        <end position="60"/>
    </location>
</feature>
<evidence type="ECO:0000313" key="2">
    <source>
        <dbReference type="EMBL" id="KAF2452046.1"/>
    </source>
</evidence>
<dbReference type="AlphaFoldDB" id="A0A9P4UIS6"/>
<evidence type="ECO:0000256" key="1">
    <source>
        <dbReference type="SAM" id="MobiDB-lite"/>
    </source>
</evidence>
<dbReference type="OrthoDB" id="10357107at2759"/>
<name>A0A9P4UIS6_9PLEO</name>
<keyword evidence="3" id="KW-1185">Reference proteome</keyword>
<proteinExistence type="predicted"/>
<protein>
    <submittedName>
        <fullName evidence="2">Uncharacterized protein</fullName>
    </submittedName>
</protein>
<feature type="region of interest" description="Disordered" evidence="1">
    <location>
        <begin position="1"/>
        <end position="102"/>
    </location>
</feature>
<comment type="caution">
    <text evidence="2">The sequence shown here is derived from an EMBL/GenBank/DDBJ whole genome shotgun (WGS) entry which is preliminary data.</text>
</comment>
<gene>
    <name evidence="2" type="ORF">P171DRAFT_17376</name>
</gene>
<dbReference type="EMBL" id="MU001492">
    <property type="protein sequence ID" value="KAF2452046.1"/>
    <property type="molecule type" value="Genomic_DNA"/>
</dbReference>